<dbReference type="InterPro" id="IPR051675">
    <property type="entry name" value="Endo/Exo/Phosphatase_dom_1"/>
</dbReference>
<comment type="caution">
    <text evidence="4">The sequence shown here is derived from an EMBL/GenBank/DDBJ whole genome shotgun (WGS) entry which is preliminary data.</text>
</comment>
<dbReference type="Pfam" id="PF12836">
    <property type="entry name" value="HHH_3"/>
    <property type="match status" value="1"/>
</dbReference>
<dbReference type="OrthoDB" id="9790239at2"/>
<evidence type="ECO:0000259" key="3">
    <source>
        <dbReference type="SMART" id="SM00278"/>
    </source>
</evidence>
<dbReference type="PANTHER" id="PTHR21180">
    <property type="entry name" value="ENDONUCLEASE/EXONUCLEASE/PHOSPHATASE FAMILY DOMAIN-CONTAINING PROTEIN 1"/>
    <property type="match status" value="1"/>
</dbReference>
<accession>A0A4Z0GRS9</accession>
<dbReference type="InterPro" id="IPR004509">
    <property type="entry name" value="Competence_ComEA_HhH"/>
</dbReference>
<dbReference type="InterPro" id="IPR019554">
    <property type="entry name" value="Soluble_ligand-bd"/>
</dbReference>
<dbReference type="NCBIfam" id="TIGR01259">
    <property type="entry name" value="comE"/>
    <property type="match status" value="1"/>
</dbReference>
<keyword evidence="2" id="KW-0472">Membrane</keyword>
<dbReference type="RefSeq" id="WP_135347583.1">
    <property type="nucleotide sequence ID" value="NZ_SRJD01000003.1"/>
</dbReference>
<feature type="transmembrane region" description="Helical" evidence="2">
    <location>
        <begin position="12"/>
        <end position="30"/>
    </location>
</feature>
<dbReference type="Gene3D" id="1.10.150.280">
    <property type="entry name" value="AF1531-like domain"/>
    <property type="match status" value="1"/>
</dbReference>
<dbReference type="EMBL" id="SRJD01000003">
    <property type="protein sequence ID" value="TGA99560.1"/>
    <property type="molecule type" value="Genomic_DNA"/>
</dbReference>
<name>A0A4Z0GRS9_9BACL</name>
<dbReference type="InterPro" id="IPR010994">
    <property type="entry name" value="RuvA_2-like"/>
</dbReference>
<sequence length="220" mass="23967">MDQIWKKYRKWISLVIVAIGLVLGLLIWQFNDSKQKAAAERVETYFSADKKTKKTASSEGTNKPSPPRQEIIVDMKGAVRKPGIYRMSSTDRVSDAINKAGGLADKADRDKVNLAQKVSDEMVVYVPEKGEDLPKIQAGGAAATSAGMQPGNGADQTQVNINTADEQELQNLPGIGPAKAKTIIQYREEHGLFKSVEDLTNVSGIGEKSLEKIKPQATIQ</sequence>
<dbReference type="GO" id="GO:0003677">
    <property type="term" value="F:DNA binding"/>
    <property type="evidence" value="ECO:0007669"/>
    <property type="project" value="InterPro"/>
</dbReference>
<dbReference type="SUPFAM" id="SSF47781">
    <property type="entry name" value="RuvA domain 2-like"/>
    <property type="match status" value="1"/>
</dbReference>
<dbReference type="GO" id="GO:0015628">
    <property type="term" value="P:protein secretion by the type II secretion system"/>
    <property type="evidence" value="ECO:0007669"/>
    <property type="project" value="TreeGrafter"/>
</dbReference>
<reference evidence="4 5" key="1">
    <citation type="journal article" date="2015" name="Int. J. Syst. Evol. Microbiol.">
        <title>Sporolactobacillus shoreae sp. nov. and Sporolactobacillus spathodeae sp. nov., two spore-forming lactic acid bacteria isolated from tree barks in Thailand.</title>
        <authorList>
            <person name="Thamacharoensuk T."/>
            <person name="Kitahara M."/>
            <person name="Ohkuma M."/>
            <person name="Thongchul N."/>
            <person name="Tanasupawat S."/>
        </authorList>
    </citation>
    <scope>NUCLEOTIDE SEQUENCE [LARGE SCALE GENOMIC DNA]</scope>
    <source>
        <strain evidence="4 5">BK92</strain>
    </source>
</reference>
<evidence type="ECO:0000256" key="2">
    <source>
        <dbReference type="SAM" id="Phobius"/>
    </source>
</evidence>
<keyword evidence="2" id="KW-1133">Transmembrane helix</keyword>
<dbReference type="InterPro" id="IPR004787">
    <property type="entry name" value="Competence_ComE"/>
</dbReference>
<keyword evidence="5" id="KW-1185">Reference proteome</keyword>
<organism evidence="4 5">
    <name type="scientific">Sporolactobacillus shoreae</name>
    <dbReference type="NCBI Taxonomy" id="1465501"/>
    <lineage>
        <taxon>Bacteria</taxon>
        <taxon>Bacillati</taxon>
        <taxon>Bacillota</taxon>
        <taxon>Bacilli</taxon>
        <taxon>Bacillales</taxon>
        <taxon>Sporolactobacillaceae</taxon>
        <taxon>Sporolactobacillus</taxon>
    </lineage>
</organism>
<evidence type="ECO:0000256" key="1">
    <source>
        <dbReference type="SAM" id="MobiDB-lite"/>
    </source>
</evidence>
<evidence type="ECO:0000313" key="4">
    <source>
        <dbReference type="EMBL" id="TGA99560.1"/>
    </source>
</evidence>
<dbReference type="GO" id="GO:0015627">
    <property type="term" value="C:type II protein secretion system complex"/>
    <property type="evidence" value="ECO:0007669"/>
    <property type="project" value="TreeGrafter"/>
</dbReference>
<dbReference type="SMART" id="SM00278">
    <property type="entry name" value="HhH1"/>
    <property type="match status" value="2"/>
</dbReference>
<dbReference type="GO" id="GO:0006281">
    <property type="term" value="P:DNA repair"/>
    <property type="evidence" value="ECO:0007669"/>
    <property type="project" value="InterPro"/>
</dbReference>
<proteinExistence type="predicted"/>
<feature type="domain" description="Helix-hairpin-helix DNA-binding motif class 1" evidence="3">
    <location>
        <begin position="167"/>
        <end position="186"/>
    </location>
</feature>
<gene>
    <name evidence="4" type="ORF">E4665_04345</name>
</gene>
<feature type="region of interest" description="Disordered" evidence="1">
    <location>
        <begin position="49"/>
        <end position="69"/>
    </location>
</feature>
<feature type="domain" description="Helix-hairpin-helix DNA-binding motif class 1" evidence="3">
    <location>
        <begin position="197"/>
        <end position="216"/>
    </location>
</feature>
<dbReference type="InterPro" id="IPR003583">
    <property type="entry name" value="Hlx-hairpin-Hlx_DNA-bd_motif"/>
</dbReference>
<dbReference type="NCBIfam" id="TIGR00426">
    <property type="entry name" value="competence protein ComEA helix-hairpin-helix repeat region"/>
    <property type="match status" value="1"/>
</dbReference>
<dbReference type="Pfam" id="PF10531">
    <property type="entry name" value="SLBB"/>
    <property type="match status" value="1"/>
</dbReference>
<dbReference type="AlphaFoldDB" id="A0A4Z0GRS9"/>
<evidence type="ECO:0000313" key="5">
    <source>
        <dbReference type="Proteomes" id="UP000298347"/>
    </source>
</evidence>
<protein>
    <submittedName>
        <fullName evidence="4">Competence protein ComEA</fullName>
    </submittedName>
</protein>
<keyword evidence="2" id="KW-0812">Transmembrane</keyword>
<feature type="region of interest" description="Disordered" evidence="1">
    <location>
        <begin position="138"/>
        <end position="157"/>
    </location>
</feature>
<dbReference type="Proteomes" id="UP000298347">
    <property type="component" value="Unassembled WGS sequence"/>
</dbReference>
<dbReference type="PANTHER" id="PTHR21180:SF32">
    <property type="entry name" value="ENDONUCLEASE_EXONUCLEASE_PHOSPHATASE FAMILY DOMAIN-CONTAINING PROTEIN 1"/>
    <property type="match status" value="1"/>
</dbReference>